<dbReference type="InterPro" id="IPR010292">
    <property type="entry name" value="Uncharacterised_CreA"/>
</dbReference>
<dbReference type="eggNOG" id="COG3045">
    <property type="taxonomic scope" value="Bacteria"/>
</dbReference>
<gene>
    <name evidence="1" type="ORF">RSPPHO_00692</name>
</gene>
<evidence type="ECO:0000313" key="2">
    <source>
        <dbReference type="Proteomes" id="UP000033220"/>
    </source>
</evidence>
<sequence length="201" mass="21880">MWSMRSWVRVPSLAPSHEGRVLRNPAFFLWRGGQTPPDRGANMTIFGKTGQGVAVALALLLPGTALADEIGCVSTAFKMLGPNHKICIEAFDDPDVQGVACHLSRAQTGGLEGMVGLAEDPSESSLACRQIGPIKVLKDFEQGAVVFSERRSALFKRLRVRRFFDKDRNVLIYLVVSDKLVEGSPKSSISSVPIMPWTATP</sequence>
<dbReference type="PANTHER" id="PTHR37952:SF2">
    <property type="entry name" value="PROTEIN CREA"/>
    <property type="match status" value="1"/>
</dbReference>
<proteinExistence type="predicted"/>
<protein>
    <submittedName>
        <fullName evidence="1">CreA</fullName>
    </submittedName>
</protein>
<organism evidence="1 2">
    <name type="scientific">Pararhodospirillum photometricum DSM 122</name>
    <dbReference type="NCBI Taxonomy" id="1150469"/>
    <lineage>
        <taxon>Bacteria</taxon>
        <taxon>Pseudomonadati</taxon>
        <taxon>Pseudomonadota</taxon>
        <taxon>Alphaproteobacteria</taxon>
        <taxon>Rhodospirillales</taxon>
        <taxon>Rhodospirillaceae</taxon>
        <taxon>Pararhodospirillum</taxon>
    </lineage>
</organism>
<dbReference type="HOGENOM" id="CLU_109726_1_1_5"/>
<dbReference type="Pfam" id="PF05981">
    <property type="entry name" value="CreA"/>
    <property type="match status" value="1"/>
</dbReference>
<dbReference type="PANTHER" id="PTHR37952">
    <property type="match status" value="1"/>
</dbReference>
<dbReference type="AlphaFoldDB" id="H6SQK3"/>
<dbReference type="STRING" id="1150469.RSPPHO_00692"/>
<name>H6SQK3_PARPM</name>
<evidence type="ECO:0000313" key="1">
    <source>
        <dbReference type="EMBL" id="CCG07318.1"/>
    </source>
</evidence>
<dbReference type="PATRIC" id="fig|1150469.3.peg.797"/>
<accession>H6SQK3</accession>
<dbReference type="GO" id="GO:0005829">
    <property type="term" value="C:cytosol"/>
    <property type="evidence" value="ECO:0007669"/>
    <property type="project" value="TreeGrafter"/>
</dbReference>
<dbReference type="Proteomes" id="UP000033220">
    <property type="component" value="Chromosome DSM 122"/>
</dbReference>
<keyword evidence="2" id="KW-1185">Reference proteome</keyword>
<reference evidence="1 2" key="1">
    <citation type="submission" date="2012-02" db="EMBL/GenBank/DDBJ databases">
        <title>Shotgun genome sequence of Phaeospirillum photometricum DSM 122.</title>
        <authorList>
            <person name="Duquesne K."/>
            <person name="Sturgis J."/>
        </authorList>
    </citation>
    <scope>NUCLEOTIDE SEQUENCE [LARGE SCALE GENOMIC DNA]</scope>
    <source>
        <strain evidence="2">DSM122</strain>
    </source>
</reference>
<dbReference type="KEGG" id="rpm:RSPPHO_00692"/>
<dbReference type="EMBL" id="HE663493">
    <property type="protein sequence ID" value="CCG07318.1"/>
    <property type="molecule type" value="Genomic_DNA"/>
</dbReference>